<dbReference type="Pfam" id="PF00589">
    <property type="entry name" value="Phage_integrase"/>
    <property type="match status" value="1"/>
</dbReference>
<keyword evidence="1" id="KW-0233">DNA recombination</keyword>
<dbReference type="Proteomes" id="UP001597045">
    <property type="component" value="Unassembled WGS sequence"/>
</dbReference>
<evidence type="ECO:0000259" key="3">
    <source>
        <dbReference type="PROSITE" id="PS51898"/>
    </source>
</evidence>
<sequence length="147" mass="16312">MAKFPPLSVTLPWQHPDGKPVTVDLLLYTRESGPLHRHSYNHYVWKPALRAAGIPNAGRADGFHALRHFYASVLLDAGESIRVLADYLGHADPGFTLRTYTHLMPSSGERTRKAIDQVSETRREVGSTHSESMERGCCPSQVDSSVC</sequence>
<protein>
    <submittedName>
        <fullName evidence="4">Tyrosine-type recombinase/integrase</fullName>
    </submittedName>
</protein>
<dbReference type="InterPro" id="IPR002104">
    <property type="entry name" value="Integrase_catalytic"/>
</dbReference>
<proteinExistence type="predicted"/>
<dbReference type="Gene3D" id="1.10.443.10">
    <property type="entry name" value="Intergrase catalytic core"/>
    <property type="match status" value="1"/>
</dbReference>
<name>A0ABW3M3X9_9PSEU</name>
<feature type="compositionally biased region" description="Basic and acidic residues" evidence="2">
    <location>
        <begin position="120"/>
        <end position="134"/>
    </location>
</feature>
<dbReference type="InterPro" id="IPR011010">
    <property type="entry name" value="DNA_brk_join_enz"/>
</dbReference>
<evidence type="ECO:0000313" key="4">
    <source>
        <dbReference type="EMBL" id="MFD1044279.1"/>
    </source>
</evidence>
<keyword evidence="5" id="KW-1185">Reference proteome</keyword>
<dbReference type="EMBL" id="JBHTIS010000024">
    <property type="protein sequence ID" value="MFD1044279.1"/>
    <property type="molecule type" value="Genomic_DNA"/>
</dbReference>
<gene>
    <name evidence="4" type="ORF">ACFQ1S_01040</name>
</gene>
<dbReference type="PROSITE" id="PS51898">
    <property type="entry name" value="TYR_RECOMBINASE"/>
    <property type="match status" value="1"/>
</dbReference>
<feature type="domain" description="Tyr recombinase" evidence="3">
    <location>
        <begin position="1"/>
        <end position="116"/>
    </location>
</feature>
<reference evidence="5" key="1">
    <citation type="journal article" date="2019" name="Int. J. Syst. Evol. Microbiol.">
        <title>The Global Catalogue of Microorganisms (GCM) 10K type strain sequencing project: providing services to taxonomists for standard genome sequencing and annotation.</title>
        <authorList>
            <consortium name="The Broad Institute Genomics Platform"/>
            <consortium name="The Broad Institute Genome Sequencing Center for Infectious Disease"/>
            <person name="Wu L."/>
            <person name="Ma J."/>
        </authorList>
    </citation>
    <scope>NUCLEOTIDE SEQUENCE [LARGE SCALE GENOMIC DNA]</scope>
    <source>
        <strain evidence="5">JCM 31486</strain>
    </source>
</reference>
<comment type="caution">
    <text evidence="4">The sequence shown here is derived from an EMBL/GenBank/DDBJ whole genome shotgun (WGS) entry which is preliminary data.</text>
</comment>
<feature type="region of interest" description="Disordered" evidence="2">
    <location>
        <begin position="120"/>
        <end position="147"/>
    </location>
</feature>
<evidence type="ECO:0000256" key="2">
    <source>
        <dbReference type="SAM" id="MobiDB-lite"/>
    </source>
</evidence>
<dbReference type="SUPFAM" id="SSF56349">
    <property type="entry name" value="DNA breaking-rejoining enzymes"/>
    <property type="match status" value="1"/>
</dbReference>
<evidence type="ECO:0000313" key="5">
    <source>
        <dbReference type="Proteomes" id="UP001597045"/>
    </source>
</evidence>
<organism evidence="4 5">
    <name type="scientific">Kibdelosporangium lantanae</name>
    <dbReference type="NCBI Taxonomy" id="1497396"/>
    <lineage>
        <taxon>Bacteria</taxon>
        <taxon>Bacillati</taxon>
        <taxon>Actinomycetota</taxon>
        <taxon>Actinomycetes</taxon>
        <taxon>Pseudonocardiales</taxon>
        <taxon>Pseudonocardiaceae</taxon>
        <taxon>Kibdelosporangium</taxon>
    </lineage>
</organism>
<evidence type="ECO:0000256" key="1">
    <source>
        <dbReference type="ARBA" id="ARBA00023172"/>
    </source>
</evidence>
<accession>A0ABW3M3X9</accession>
<dbReference type="InterPro" id="IPR013762">
    <property type="entry name" value="Integrase-like_cat_sf"/>
</dbReference>